<organism evidence="1 2">
    <name type="scientific">Brevibacillus laterosporus</name>
    <name type="common">Bacillus laterosporus</name>
    <dbReference type="NCBI Taxonomy" id="1465"/>
    <lineage>
        <taxon>Bacteria</taxon>
        <taxon>Bacillati</taxon>
        <taxon>Bacillota</taxon>
        <taxon>Bacilli</taxon>
        <taxon>Bacillales</taxon>
        <taxon>Paenibacillaceae</taxon>
        <taxon>Brevibacillus</taxon>
    </lineage>
</organism>
<dbReference type="PROSITE" id="PS51273">
    <property type="entry name" value="GATASE_TYPE_1"/>
    <property type="match status" value="1"/>
</dbReference>
<evidence type="ECO:0000313" key="1">
    <source>
        <dbReference type="EMBL" id="QDX93199.1"/>
    </source>
</evidence>
<evidence type="ECO:0000313" key="2">
    <source>
        <dbReference type="Proteomes" id="UP000319432"/>
    </source>
</evidence>
<dbReference type="AlphaFoldDB" id="A0A502IN02"/>
<dbReference type="EMBL" id="CP033464">
    <property type="protein sequence ID" value="QDX93199.1"/>
    <property type="molecule type" value="Genomic_DNA"/>
</dbReference>
<name>A0A502IN02_BRELA</name>
<dbReference type="GO" id="GO:0006598">
    <property type="term" value="P:polyamine catabolic process"/>
    <property type="evidence" value="ECO:0007669"/>
    <property type="project" value="TreeGrafter"/>
</dbReference>
<dbReference type="SUPFAM" id="SSF52317">
    <property type="entry name" value="Class I glutamine amidotransferase-like"/>
    <property type="match status" value="1"/>
</dbReference>
<dbReference type="Proteomes" id="UP000319432">
    <property type="component" value="Chromosome"/>
</dbReference>
<dbReference type="InterPro" id="IPR044668">
    <property type="entry name" value="PuuD-like"/>
</dbReference>
<dbReference type="GO" id="GO:0005829">
    <property type="term" value="C:cytosol"/>
    <property type="evidence" value="ECO:0007669"/>
    <property type="project" value="TreeGrafter"/>
</dbReference>
<gene>
    <name evidence="1" type="ORF">EEL30_13350</name>
</gene>
<dbReference type="PANTHER" id="PTHR43235">
    <property type="entry name" value="GLUTAMINE AMIDOTRANSFERASE PB2B2.05-RELATED"/>
    <property type="match status" value="1"/>
</dbReference>
<keyword evidence="1" id="KW-0378">Hydrolase</keyword>
<dbReference type="PANTHER" id="PTHR43235:SF1">
    <property type="entry name" value="GLUTAMINE AMIDOTRANSFERASE PB2B2.05-RELATED"/>
    <property type="match status" value="1"/>
</dbReference>
<dbReference type="CDD" id="cd01745">
    <property type="entry name" value="GATase1_2"/>
    <property type="match status" value="1"/>
</dbReference>
<accession>A0A502IN02</accession>
<dbReference type="OrthoDB" id="9813383at2"/>
<dbReference type="Pfam" id="PF07722">
    <property type="entry name" value="Peptidase_C26"/>
    <property type="match status" value="1"/>
</dbReference>
<protein>
    <submittedName>
        <fullName evidence="1">Gamma-glutamyl-gamma-aminobutyrate hydrolase family protein</fullName>
    </submittedName>
</protein>
<proteinExistence type="predicted"/>
<dbReference type="Gene3D" id="3.40.50.880">
    <property type="match status" value="1"/>
</dbReference>
<dbReference type="GO" id="GO:0033969">
    <property type="term" value="F:gamma-glutamyl-gamma-aminobutyrate hydrolase activity"/>
    <property type="evidence" value="ECO:0007669"/>
    <property type="project" value="TreeGrafter"/>
</dbReference>
<dbReference type="InterPro" id="IPR029062">
    <property type="entry name" value="Class_I_gatase-like"/>
</dbReference>
<reference evidence="1 2" key="1">
    <citation type="submission" date="2018-11" db="EMBL/GenBank/DDBJ databases">
        <title>Phylogenetic determinants of toxin gene distribution in genomes of Brevibacillus laterosporus.</title>
        <authorList>
            <person name="Glare T.R."/>
            <person name="Durrant A."/>
            <person name="Berry C."/>
            <person name="Palma L."/>
            <person name="Ormskirk M."/>
            <person name="Cox M.O."/>
        </authorList>
    </citation>
    <scope>NUCLEOTIDE SEQUENCE [LARGE SCALE GENOMIC DNA]</scope>
    <source>
        <strain evidence="1 2">1821L</strain>
    </source>
</reference>
<dbReference type="InterPro" id="IPR011697">
    <property type="entry name" value="Peptidase_C26"/>
</dbReference>
<sequence length="243" mass="26992">MRPVIGIASSKMYVSDNRVDHFFHASHCYVEGIIRSGGIPLLLPIMNEDSYPVEEILEAVDAVLLTGGVDPAPHLYGEVPHSRLGEVDYERDQAELRLIRALLGKRKPVLGVCRGAQMIAITVGGTLIQDIESVYPNALQHQQIGSKQYGSHYVQVSDGFLKMALRADKVLVNSSHHQAVKTLPTGYKVTAVAPDGVVEGFESEDGRIIAVQWHPERMWMHDEQMLGICKEFVQLVKQQDELL</sequence>
<keyword evidence="2" id="KW-1185">Reference proteome</keyword>